<dbReference type="GO" id="GO:0005737">
    <property type="term" value="C:cytoplasm"/>
    <property type="evidence" value="ECO:0007669"/>
    <property type="project" value="TreeGrafter"/>
</dbReference>
<dbReference type="STRING" id="571913.VV02_13765"/>
<dbReference type="InterPro" id="IPR023214">
    <property type="entry name" value="HAD_sf"/>
</dbReference>
<dbReference type="PANTHER" id="PTHR19288:SF95">
    <property type="entry name" value="D-GLYCEROL 3-PHOSPHATE PHOSPHATASE"/>
    <property type="match status" value="1"/>
</dbReference>
<protein>
    <recommendedName>
        <fullName evidence="3">Hydrolase</fullName>
    </recommendedName>
</protein>
<organism evidence="1 2">
    <name type="scientific">Luteipulveratus mongoliensis</name>
    <dbReference type="NCBI Taxonomy" id="571913"/>
    <lineage>
        <taxon>Bacteria</taxon>
        <taxon>Bacillati</taxon>
        <taxon>Actinomycetota</taxon>
        <taxon>Actinomycetes</taxon>
        <taxon>Micrococcales</taxon>
        <taxon>Dermacoccaceae</taxon>
        <taxon>Luteipulveratus</taxon>
    </lineage>
</organism>
<proteinExistence type="predicted"/>
<dbReference type="EMBL" id="CP011112">
    <property type="protein sequence ID" value="AKU16684.1"/>
    <property type="molecule type" value="Genomic_DNA"/>
</dbReference>
<dbReference type="NCBIfam" id="TIGR01460">
    <property type="entry name" value="HAD-SF-IIA"/>
    <property type="match status" value="1"/>
</dbReference>
<dbReference type="SUPFAM" id="SSF56784">
    <property type="entry name" value="HAD-like"/>
    <property type="match status" value="1"/>
</dbReference>
<dbReference type="OrthoDB" id="3400930at2"/>
<reference evidence="1 2" key="1">
    <citation type="submission" date="2015-03" db="EMBL/GenBank/DDBJ databases">
        <title>Luteipulveratus halotolerans sp. nov., a novel actinobacterium (Dermacoccaceae) from Sarawak, Malaysia.</title>
        <authorList>
            <person name="Juboi H."/>
            <person name="Basik A."/>
            <person name="Shamsul S.S."/>
            <person name="Arnold P."/>
            <person name="Schmitt E.K."/>
            <person name="Sanglier J.-J."/>
            <person name="Yeo T."/>
        </authorList>
    </citation>
    <scope>NUCLEOTIDE SEQUENCE [LARGE SCALE GENOMIC DNA]</scope>
    <source>
        <strain evidence="1 2">MN07-A0370</strain>
    </source>
</reference>
<gene>
    <name evidence="1" type="ORF">VV02_13765</name>
</gene>
<sequence>MSRVSQPSLKLQDDTSLLDQFAGLICDLDGVVYEGPTAISEAIPSLREARDRGRGVVYATNNASRAPQEVADHLRSLGLDAMPDDVITSSVAGADALAHSFEPGSRVLAVGGQGVSHALAAAGLTPVPARLVRAGSAVDGESRASVVAVLQGYGPDVTAADLAEAAFAIHGGARWVATNTDRTLPTERGTAPGNGTLVAAVSAAVRSEPEVVGKPGPAMYELAARRLGAEPRRLLGIGDRLETDIAGAHAAGMPAMLVLTGVHGPEDLIVAERTTRPEYVGADLRTLHEIYRVPSLTDAGAVCGEATVRVGGADDSAVGGQPVSESAVLQVTGGSTDEQLRAALLLLWSLIDAGDLTPDTAVGLWRSSVG</sequence>
<name>A0A0K1JIY6_9MICO</name>
<evidence type="ECO:0008006" key="3">
    <source>
        <dbReference type="Google" id="ProtNLM"/>
    </source>
</evidence>
<accession>A0A0K1JIY6</accession>
<dbReference type="GO" id="GO:0016791">
    <property type="term" value="F:phosphatase activity"/>
    <property type="evidence" value="ECO:0007669"/>
    <property type="project" value="TreeGrafter"/>
</dbReference>
<evidence type="ECO:0000313" key="2">
    <source>
        <dbReference type="Proteomes" id="UP000066480"/>
    </source>
</evidence>
<dbReference type="Pfam" id="PF13344">
    <property type="entry name" value="Hydrolase_6"/>
    <property type="match status" value="1"/>
</dbReference>
<dbReference type="Pfam" id="PF13242">
    <property type="entry name" value="Hydrolase_like"/>
    <property type="match status" value="1"/>
</dbReference>
<dbReference type="InterPro" id="IPR036412">
    <property type="entry name" value="HAD-like_sf"/>
</dbReference>
<evidence type="ECO:0000313" key="1">
    <source>
        <dbReference type="EMBL" id="AKU16684.1"/>
    </source>
</evidence>
<dbReference type="PANTHER" id="PTHR19288">
    <property type="entry name" value="4-NITROPHENYLPHOSPHATASE-RELATED"/>
    <property type="match status" value="1"/>
</dbReference>
<dbReference type="KEGG" id="lmoi:VV02_13765"/>
<dbReference type="PATRIC" id="fig|571913.6.peg.2797"/>
<dbReference type="Proteomes" id="UP000066480">
    <property type="component" value="Chromosome"/>
</dbReference>
<dbReference type="Gene3D" id="3.40.50.1000">
    <property type="entry name" value="HAD superfamily/HAD-like"/>
    <property type="match status" value="2"/>
</dbReference>
<dbReference type="InterPro" id="IPR006357">
    <property type="entry name" value="HAD-SF_hydro_IIA"/>
</dbReference>
<keyword evidence="2" id="KW-1185">Reference proteome</keyword>
<dbReference type="AlphaFoldDB" id="A0A0K1JIY6"/>